<dbReference type="PANTHER" id="PTHR30383:SF5">
    <property type="entry name" value="SGNH HYDROLASE-TYPE ESTERASE DOMAIN-CONTAINING PROTEIN"/>
    <property type="match status" value="1"/>
</dbReference>
<evidence type="ECO:0000313" key="3">
    <source>
        <dbReference type="EMBL" id="MFI0796074.1"/>
    </source>
</evidence>
<feature type="signal peptide" evidence="1">
    <location>
        <begin position="1"/>
        <end position="27"/>
    </location>
</feature>
<organism evidence="3 4">
    <name type="scientific">Micromonospora rubida</name>
    <dbReference type="NCBI Taxonomy" id="2697657"/>
    <lineage>
        <taxon>Bacteria</taxon>
        <taxon>Bacillati</taxon>
        <taxon>Actinomycetota</taxon>
        <taxon>Actinomycetes</taxon>
        <taxon>Micromonosporales</taxon>
        <taxon>Micromonosporaceae</taxon>
        <taxon>Micromonospora</taxon>
    </lineage>
</organism>
<dbReference type="InterPro" id="IPR006311">
    <property type="entry name" value="TAT_signal"/>
</dbReference>
<dbReference type="InterPro" id="IPR036514">
    <property type="entry name" value="SGNH_hydro_sf"/>
</dbReference>
<dbReference type="Proteomes" id="UP001611075">
    <property type="component" value="Unassembled WGS sequence"/>
</dbReference>
<evidence type="ECO:0000313" key="4">
    <source>
        <dbReference type="Proteomes" id="UP001611075"/>
    </source>
</evidence>
<evidence type="ECO:0000259" key="2">
    <source>
        <dbReference type="Pfam" id="PF13472"/>
    </source>
</evidence>
<dbReference type="Pfam" id="PF13472">
    <property type="entry name" value="Lipase_GDSL_2"/>
    <property type="match status" value="1"/>
</dbReference>
<evidence type="ECO:0000256" key="1">
    <source>
        <dbReference type="SAM" id="SignalP"/>
    </source>
</evidence>
<sequence>MSTVRRVLATLAAAAVLVPLGTTAAHAGTHAAPGPAPASMASLGDSITRGFNACGWFVDCTSRSFSTGDTSSVNSHYLRIRAVNPAIAGNNHNDAKTGAKSADMPGQAATAVGQGVGYVTMLIGANDACTSAESTMTPAATYRANIDAALGRIRAGLPDARVLLVSVPDIHRLWSVGKDSGSARTAWSLFSICQSMLANPTSTAQADVDRRARVRQRVVDYNTQLAQACAAYGPNCDFDDNAVFGYPFTLGQLSSWDYFHPNSTGQQVLADTSYAAGFGW</sequence>
<proteinExistence type="predicted"/>
<comment type="caution">
    <text evidence="3">The sequence shown here is derived from an EMBL/GenBank/DDBJ whole genome shotgun (WGS) entry which is preliminary data.</text>
</comment>
<dbReference type="EMBL" id="JBIRPU010000024">
    <property type="protein sequence ID" value="MFI0796074.1"/>
    <property type="molecule type" value="Genomic_DNA"/>
</dbReference>
<dbReference type="SUPFAM" id="SSF52266">
    <property type="entry name" value="SGNH hydrolase"/>
    <property type="match status" value="1"/>
</dbReference>
<reference evidence="3 4" key="1">
    <citation type="submission" date="2024-10" db="EMBL/GenBank/DDBJ databases">
        <title>The Natural Products Discovery Center: Release of the First 8490 Sequenced Strains for Exploring Actinobacteria Biosynthetic Diversity.</title>
        <authorList>
            <person name="Kalkreuter E."/>
            <person name="Kautsar S.A."/>
            <person name="Yang D."/>
            <person name="Bader C.D."/>
            <person name="Teijaro C.N."/>
            <person name="Fluegel L."/>
            <person name="Davis C.M."/>
            <person name="Simpson J.R."/>
            <person name="Lauterbach L."/>
            <person name="Steele A.D."/>
            <person name="Gui C."/>
            <person name="Meng S."/>
            <person name="Li G."/>
            <person name="Viehrig K."/>
            <person name="Ye F."/>
            <person name="Su P."/>
            <person name="Kiefer A.F."/>
            <person name="Nichols A."/>
            <person name="Cepeda A.J."/>
            <person name="Yan W."/>
            <person name="Fan B."/>
            <person name="Jiang Y."/>
            <person name="Adhikari A."/>
            <person name="Zheng C.-J."/>
            <person name="Schuster L."/>
            <person name="Cowan T.M."/>
            <person name="Smanski M.J."/>
            <person name="Chevrette M.G."/>
            <person name="De Carvalho L.P.S."/>
            <person name="Shen B."/>
        </authorList>
    </citation>
    <scope>NUCLEOTIDE SEQUENCE [LARGE SCALE GENOMIC DNA]</scope>
    <source>
        <strain evidence="3 4">NPDC021253</strain>
    </source>
</reference>
<keyword evidence="1" id="KW-0732">Signal</keyword>
<gene>
    <name evidence="3" type="ORF">ACH4OY_25840</name>
</gene>
<dbReference type="PROSITE" id="PS51318">
    <property type="entry name" value="TAT"/>
    <property type="match status" value="1"/>
</dbReference>
<dbReference type="InterPro" id="IPR051532">
    <property type="entry name" value="Ester_Hydrolysis_Enzymes"/>
</dbReference>
<keyword evidence="4" id="KW-1185">Reference proteome</keyword>
<dbReference type="Gene3D" id="3.40.50.1110">
    <property type="entry name" value="SGNH hydrolase"/>
    <property type="match status" value="1"/>
</dbReference>
<protein>
    <submittedName>
        <fullName evidence="3">GDSL-type esterase/lipase family protein</fullName>
    </submittedName>
</protein>
<dbReference type="RefSeq" id="WP_396683872.1">
    <property type="nucleotide sequence ID" value="NZ_JBIRPU010000024.1"/>
</dbReference>
<feature type="domain" description="SGNH hydrolase-type esterase" evidence="2">
    <location>
        <begin position="43"/>
        <end position="268"/>
    </location>
</feature>
<dbReference type="InterPro" id="IPR013830">
    <property type="entry name" value="SGNH_hydro"/>
</dbReference>
<feature type="chain" id="PRO_5047188716" evidence="1">
    <location>
        <begin position="28"/>
        <end position="280"/>
    </location>
</feature>
<name>A0ABW7ST80_9ACTN</name>
<dbReference type="PANTHER" id="PTHR30383">
    <property type="entry name" value="THIOESTERASE 1/PROTEASE 1/LYSOPHOSPHOLIPASE L1"/>
    <property type="match status" value="1"/>
</dbReference>
<accession>A0ABW7ST80</accession>